<comment type="caution">
    <text evidence="13">The sequence shown here is derived from an EMBL/GenBank/DDBJ whole genome shotgun (WGS) entry which is preliminary data.</text>
</comment>
<keyword evidence="14" id="KW-1185">Reference proteome</keyword>
<dbReference type="Gene3D" id="3.40.50.620">
    <property type="entry name" value="HUPs"/>
    <property type="match status" value="2"/>
</dbReference>
<evidence type="ECO:0000256" key="11">
    <source>
        <dbReference type="SAM" id="MobiDB-lite"/>
    </source>
</evidence>
<evidence type="ECO:0000256" key="5">
    <source>
        <dbReference type="ARBA" id="ARBA00022840"/>
    </source>
</evidence>
<dbReference type="SUPFAM" id="SSF50677">
    <property type="entry name" value="ValRS/IleRS/LeuRS editing domain"/>
    <property type="match status" value="1"/>
</dbReference>
<evidence type="ECO:0000256" key="7">
    <source>
        <dbReference type="ARBA" id="ARBA00023146"/>
    </source>
</evidence>
<accession>A0A3L6SBQ3</accession>
<evidence type="ECO:0000313" key="13">
    <source>
        <dbReference type="EMBL" id="RLN18445.1"/>
    </source>
</evidence>
<evidence type="ECO:0000256" key="10">
    <source>
        <dbReference type="SAM" id="Coils"/>
    </source>
</evidence>
<dbReference type="EC" id="6.1.1.9" evidence="1"/>
<dbReference type="GO" id="GO:0048608">
    <property type="term" value="P:reproductive structure development"/>
    <property type="evidence" value="ECO:0007669"/>
    <property type="project" value="UniProtKB-ARBA"/>
</dbReference>
<dbReference type="EMBL" id="PQIB02000005">
    <property type="protein sequence ID" value="RLN18445.1"/>
    <property type="molecule type" value="Genomic_DNA"/>
</dbReference>
<dbReference type="GO" id="GO:0004832">
    <property type="term" value="F:valine-tRNA ligase activity"/>
    <property type="evidence" value="ECO:0007669"/>
    <property type="project" value="UniProtKB-EC"/>
</dbReference>
<dbReference type="GO" id="GO:0005524">
    <property type="term" value="F:ATP binding"/>
    <property type="evidence" value="ECO:0007669"/>
    <property type="project" value="UniProtKB-KW"/>
</dbReference>
<feature type="domain" description="Aminoacyl-tRNA synthetase class Ia" evidence="12">
    <location>
        <begin position="274"/>
        <end position="662"/>
    </location>
</feature>
<organism evidence="13 14">
    <name type="scientific">Panicum miliaceum</name>
    <name type="common">Proso millet</name>
    <name type="synonym">Broomcorn millet</name>
    <dbReference type="NCBI Taxonomy" id="4540"/>
    <lineage>
        <taxon>Eukaryota</taxon>
        <taxon>Viridiplantae</taxon>
        <taxon>Streptophyta</taxon>
        <taxon>Embryophyta</taxon>
        <taxon>Tracheophyta</taxon>
        <taxon>Spermatophyta</taxon>
        <taxon>Magnoliopsida</taxon>
        <taxon>Liliopsida</taxon>
        <taxon>Poales</taxon>
        <taxon>Poaceae</taxon>
        <taxon>PACMAD clade</taxon>
        <taxon>Panicoideae</taxon>
        <taxon>Panicodae</taxon>
        <taxon>Paniceae</taxon>
        <taxon>Panicinae</taxon>
        <taxon>Panicum</taxon>
        <taxon>Panicum sect. Panicum</taxon>
    </lineage>
</organism>
<dbReference type="Gene3D" id="3.90.740.10">
    <property type="entry name" value="Valyl/Leucyl/Isoleucyl-tRNA synthetase, editing domain"/>
    <property type="match status" value="1"/>
</dbReference>
<dbReference type="GO" id="GO:0009791">
    <property type="term" value="P:post-embryonic development"/>
    <property type="evidence" value="ECO:0007669"/>
    <property type="project" value="UniProtKB-ARBA"/>
</dbReference>
<dbReference type="Pfam" id="PF00133">
    <property type="entry name" value="tRNA-synt_1"/>
    <property type="match status" value="1"/>
</dbReference>
<reference evidence="14" key="1">
    <citation type="journal article" date="2019" name="Nat. Commun.">
        <title>The genome of broomcorn millet.</title>
        <authorList>
            <person name="Zou C."/>
            <person name="Miki D."/>
            <person name="Li D."/>
            <person name="Tang Q."/>
            <person name="Xiao L."/>
            <person name="Rajput S."/>
            <person name="Deng P."/>
            <person name="Jia W."/>
            <person name="Huang R."/>
            <person name="Zhang M."/>
            <person name="Sun Y."/>
            <person name="Hu J."/>
            <person name="Fu X."/>
            <person name="Schnable P.S."/>
            <person name="Li F."/>
            <person name="Zhang H."/>
            <person name="Feng B."/>
            <person name="Zhu X."/>
            <person name="Liu R."/>
            <person name="Schnable J.C."/>
            <person name="Zhu J.-K."/>
            <person name="Zhang H."/>
        </authorList>
    </citation>
    <scope>NUCLEOTIDE SEQUENCE [LARGE SCALE GENOMIC DNA]</scope>
</reference>
<dbReference type="PRINTS" id="PR00986">
    <property type="entry name" value="TRNASYNTHVAL"/>
</dbReference>
<evidence type="ECO:0000256" key="6">
    <source>
        <dbReference type="ARBA" id="ARBA00022917"/>
    </source>
</evidence>
<dbReference type="CDD" id="cd00817">
    <property type="entry name" value="ValRS_core"/>
    <property type="match status" value="1"/>
</dbReference>
<dbReference type="AlphaFoldDB" id="A0A3L6SBQ3"/>
<dbReference type="InterPro" id="IPR001412">
    <property type="entry name" value="aa-tRNA-synth_I_CS"/>
</dbReference>
<dbReference type="InterPro" id="IPR009008">
    <property type="entry name" value="Val/Leu/Ile-tRNA-synth_edit"/>
</dbReference>
<dbReference type="FunFam" id="3.40.50.620:FF:000078">
    <property type="entry name" value="Valine--tRNA ligase, mitochondrial"/>
    <property type="match status" value="1"/>
</dbReference>
<feature type="region of interest" description="Disordered" evidence="11">
    <location>
        <begin position="115"/>
        <end position="148"/>
    </location>
</feature>
<dbReference type="InterPro" id="IPR002303">
    <property type="entry name" value="Valyl-tRNA_ligase"/>
</dbReference>
<keyword evidence="4 9" id="KW-0547">Nucleotide-binding</keyword>
<dbReference type="GO" id="GO:0005829">
    <property type="term" value="C:cytosol"/>
    <property type="evidence" value="ECO:0007669"/>
    <property type="project" value="TreeGrafter"/>
</dbReference>
<evidence type="ECO:0000256" key="8">
    <source>
        <dbReference type="ARBA" id="ARBA00029936"/>
    </source>
</evidence>
<keyword evidence="6 9" id="KW-0648">Protein biosynthesis</keyword>
<evidence type="ECO:0000313" key="14">
    <source>
        <dbReference type="Proteomes" id="UP000275267"/>
    </source>
</evidence>
<dbReference type="STRING" id="4540.A0A3L6SBQ3"/>
<keyword evidence="10" id="KW-0175">Coiled coil</keyword>
<evidence type="ECO:0000256" key="2">
    <source>
        <dbReference type="ARBA" id="ARBA00022490"/>
    </source>
</evidence>
<dbReference type="OrthoDB" id="629407at2759"/>
<keyword evidence="3 9" id="KW-0436">Ligase</keyword>
<sequence>MKQHGGMANKELNNKISREWSAYLRHLKALEGRVEERKGKERQRLMLENGLQWVMYKEKKPKLMLVPLDEKELERKLKKDQKAKEQEEKKLKAKLKEAGRLQVAASLQRLNAQLHAQAASDGGGAKKSEKKLRKKGTTDESPEDFIDPEIPAGQKKLLASQMAKQYNPVAAEKSWCAWWESSRYFEADAASSKPPFVIVQPPPNVTGILHIGHAITAAIEDAIIRWRRMSGYNALWVPGMDHAGIATQVVVEKKLMRDKNLSRHDLGREKFLCECFTMDEQRSKAVAEAFVRLYKDGLIYRAHRLVNWDCTLRTAISDIEVDHEDLKGETALEVPGYRSPVQFGVLISFAYPLEEGLGEIIVATTRIETMLGDTAIAVHLQDGRYKHLHGKYALHPFNGRKLKIICDAELVDPSFGTGAVKITPAHDPNEDDGKINEMGGSQFEGMPRFAARTAVIDALKNKGLYRDTKSNVMSLGLCSRSKDVVEPMMKPQWFVSCNSMAKGALDAVKSKKIEIIPPQYEQDWYRWLENIRDWCISRQLWWGHRIPAWYVTLEDDKEKDMGSYSDHWIIARNENDAILEAKQRYPGKKYQLYQDPDVLDTWFSSGLFPLSVLGWPDDKLDLSTFYPGSVLETGSDILFFWVARMVMMGMQLSGDVPFQKLCC</sequence>
<evidence type="ECO:0000259" key="12">
    <source>
        <dbReference type="Pfam" id="PF00133"/>
    </source>
</evidence>
<dbReference type="PANTHER" id="PTHR11946">
    <property type="entry name" value="VALYL-TRNA SYNTHETASES"/>
    <property type="match status" value="1"/>
</dbReference>
<dbReference type="InterPro" id="IPR002300">
    <property type="entry name" value="aa-tRNA-synth_Ia"/>
</dbReference>
<dbReference type="GO" id="GO:0002161">
    <property type="term" value="F:aminoacyl-tRNA deacylase activity"/>
    <property type="evidence" value="ECO:0007669"/>
    <property type="project" value="InterPro"/>
</dbReference>
<keyword evidence="5 9" id="KW-0067">ATP-binding</keyword>
<name>A0A3L6SBQ3_PANMI</name>
<evidence type="ECO:0000256" key="9">
    <source>
        <dbReference type="RuleBase" id="RU363035"/>
    </source>
</evidence>
<dbReference type="InterPro" id="IPR014729">
    <property type="entry name" value="Rossmann-like_a/b/a_fold"/>
</dbReference>
<comment type="similarity">
    <text evidence="9">Belongs to the class-I aminoacyl-tRNA synthetase family.</text>
</comment>
<dbReference type="GO" id="GO:0006438">
    <property type="term" value="P:valyl-tRNA aminoacylation"/>
    <property type="evidence" value="ECO:0007669"/>
    <property type="project" value="InterPro"/>
</dbReference>
<evidence type="ECO:0000256" key="3">
    <source>
        <dbReference type="ARBA" id="ARBA00022598"/>
    </source>
</evidence>
<gene>
    <name evidence="13" type="ORF">C2845_PM02G14220</name>
</gene>
<dbReference type="PROSITE" id="PS00178">
    <property type="entry name" value="AA_TRNA_LIGASE_I"/>
    <property type="match status" value="1"/>
</dbReference>
<keyword evidence="7 9" id="KW-0030">Aminoacyl-tRNA synthetase</keyword>
<protein>
    <recommendedName>
        <fullName evidence="1">valine--tRNA ligase</fullName>
        <ecNumber evidence="1">6.1.1.9</ecNumber>
    </recommendedName>
    <alternativeName>
        <fullName evidence="8">Valyl-tRNA synthetase</fullName>
    </alternativeName>
</protein>
<evidence type="ECO:0000256" key="4">
    <source>
        <dbReference type="ARBA" id="ARBA00022741"/>
    </source>
</evidence>
<dbReference type="Proteomes" id="UP000275267">
    <property type="component" value="Unassembled WGS sequence"/>
</dbReference>
<dbReference type="PANTHER" id="PTHR11946:SF94">
    <property type="entry name" value="VALINE--TRNA LIGASE"/>
    <property type="match status" value="1"/>
</dbReference>
<keyword evidence="2" id="KW-0963">Cytoplasm</keyword>
<dbReference type="SUPFAM" id="SSF52374">
    <property type="entry name" value="Nucleotidylyl transferase"/>
    <property type="match status" value="1"/>
</dbReference>
<evidence type="ECO:0000256" key="1">
    <source>
        <dbReference type="ARBA" id="ARBA00013169"/>
    </source>
</evidence>
<proteinExistence type="inferred from homology"/>
<feature type="coiled-coil region" evidence="10">
    <location>
        <begin position="68"/>
        <end position="104"/>
    </location>
</feature>